<dbReference type="InterPro" id="IPR043128">
    <property type="entry name" value="Rev_trsase/Diguanyl_cyclase"/>
</dbReference>
<evidence type="ECO:0008006" key="3">
    <source>
        <dbReference type="Google" id="ProtNLM"/>
    </source>
</evidence>
<gene>
    <name evidence="1" type="ORF">CR513_36703</name>
</gene>
<accession>A0A371FW04</accession>
<dbReference type="SUPFAM" id="SSF56672">
    <property type="entry name" value="DNA/RNA polymerases"/>
    <property type="match status" value="1"/>
</dbReference>
<comment type="caution">
    <text evidence="1">The sequence shown here is derived from an EMBL/GenBank/DDBJ whole genome shotgun (WGS) entry which is preliminary data.</text>
</comment>
<dbReference type="AlphaFoldDB" id="A0A371FW04"/>
<evidence type="ECO:0000313" key="1">
    <source>
        <dbReference type="EMBL" id="RDX82499.1"/>
    </source>
</evidence>
<reference evidence="1" key="1">
    <citation type="submission" date="2018-05" db="EMBL/GenBank/DDBJ databases">
        <title>Draft genome of Mucuna pruriens seed.</title>
        <authorList>
            <person name="Nnadi N.E."/>
            <person name="Vos R."/>
            <person name="Hasami M.H."/>
            <person name="Devisetty U.K."/>
            <person name="Aguiy J.C."/>
        </authorList>
    </citation>
    <scope>NUCLEOTIDE SEQUENCE [LARGE SCALE GENOMIC DNA]</scope>
    <source>
        <strain evidence="1">JCA_2017</strain>
    </source>
</reference>
<name>A0A371FW04_MUCPR</name>
<keyword evidence="2" id="KW-1185">Reference proteome</keyword>
<dbReference type="Proteomes" id="UP000257109">
    <property type="component" value="Unassembled WGS sequence"/>
</dbReference>
<sequence length="157" mass="18361">MIFWNKTFCPYLDSFVVVSWRTMAKHVKHLRMVLQVLRDKQSYAKLSSGGIVVDSSKIEVMVEWEALSRIVMPSTKLTYKGQALCRTPMYSDVLMLKDQRSPRHLFDKKELNMRQCKWLELLKNNNFNLSHRPSKAKVVNALSRKSLHASAFKTREI</sequence>
<protein>
    <recommendedName>
        <fullName evidence="3">Reverse transcriptase RNase H-like domain-containing protein</fullName>
    </recommendedName>
</protein>
<evidence type="ECO:0000313" key="2">
    <source>
        <dbReference type="Proteomes" id="UP000257109"/>
    </source>
</evidence>
<dbReference type="EMBL" id="QJKJ01007624">
    <property type="protein sequence ID" value="RDX82499.1"/>
    <property type="molecule type" value="Genomic_DNA"/>
</dbReference>
<proteinExistence type="predicted"/>
<organism evidence="1 2">
    <name type="scientific">Mucuna pruriens</name>
    <name type="common">Velvet bean</name>
    <name type="synonym">Dolichos pruriens</name>
    <dbReference type="NCBI Taxonomy" id="157652"/>
    <lineage>
        <taxon>Eukaryota</taxon>
        <taxon>Viridiplantae</taxon>
        <taxon>Streptophyta</taxon>
        <taxon>Embryophyta</taxon>
        <taxon>Tracheophyta</taxon>
        <taxon>Spermatophyta</taxon>
        <taxon>Magnoliopsida</taxon>
        <taxon>eudicotyledons</taxon>
        <taxon>Gunneridae</taxon>
        <taxon>Pentapetalae</taxon>
        <taxon>rosids</taxon>
        <taxon>fabids</taxon>
        <taxon>Fabales</taxon>
        <taxon>Fabaceae</taxon>
        <taxon>Papilionoideae</taxon>
        <taxon>50 kb inversion clade</taxon>
        <taxon>NPAAA clade</taxon>
        <taxon>indigoferoid/millettioid clade</taxon>
        <taxon>Phaseoleae</taxon>
        <taxon>Mucuna</taxon>
    </lineage>
</organism>
<dbReference type="InterPro" id="IPR043502">
    <property type="entry name" value="DNA/RNA_pol_sf"/>
</dbReference>
<dbReference type="Gene3D" id="3.30.70.270">
    <property type="match status" value="1"/>
</dbReference>
<dbReference type="OrthoDB" id="1692987at2759"/>
<feature type="non-terminal residue" evidence="1">
    <location>
        <position position="1"/>
    </location>
</feature>